<dbReference type="NCBIfam" id="TIGR00005">
    <property type="entry name" value="rluA_subfam"/>
    <property type="match status" value="1"/>
</dbReference>
<evidence type="ECO:0000256" key="5">
    <source>
        <dbReference type="ARBA" id="ARBA00017128"/>
    </source>
</evidence>
<keyword evidence="8" id="KW-0413">Isomerase</keyword>
<evidence type="ECO:0000256" key="11">
    <source>
        <dbReference type="ARBA" id="ARBA00033053"/>
    </source>
</evidence>
<evidence type="ECO:0000256" key="2">
    <source>
        <dbReference type="ARBA" id="ARBA00002876"/>
    </source>
</evidence>
<feature type="active site" evidence="12">
    <location>
        <position position="252"/>
    </location>
</feature>
<evidence type="ECO:0000256" key="9">
    <source>
        <dbReference type="ARBA" id="ARBA00030705"/>
    </source>
</evidence>
<dbReference type="Gene3D" id="3.30.2350.10">
    <property type="entry name" value="Pseudouridine synthase"/>
    <property type="match status" value="1"/>
</dbReference>
<evidence type="ECO:0000256" key="6">
    <source>
        <dbReference type="ARBA" id="ARBA00022552"/>
    </source>
</evidence>
<dbReference type="EC" id="5.4.99.24" evidence="4"/>
<evidence type="ECO:0000256" key="1">
    <source>
        <dbReference type="ARBA" id="ARBA00000381"/>
    </source>
</evidence>
<dbReference type="InterPro" id="IPR006224">
    <property type="entry name" value="PsdUridine_synth_RluA-like_CS"/>
</dbReference>
<protein>
    <recommendedName>
        <fullName evidence="5">Ribosomal large subunit pseudouridine synthase C</fullName>
        <ecNumber evidence="4">5.4.99.24</ecNumber>
    </recommendedName>
    <alternativeName>
        <fullName evidence="9">23S rRNA pseudouridine(955/2504/2580) synthase</fullName>
    </alternativeName>
    <alternativeName>
        <fullName evidence="10">rRNA pseudouridylate synthase C</fullName>
    </alternativeName>
    <alternativeName>
        <fullName evidence="11">rRNA-uridine isomerase C</fullName>
    </alternativeName>
</protein>
<dbReference type="InterPro" id="IPR006145">
    <property type="entry name" value="PsdUridine_synth_RsuA/RluA"/>
</dbReference>
<evidence type="ECO:0000256" key="7">
    <source>
        <dbReference type="ARBA" id="ARBA00022884"/>
    </source>
</evidence>
<dbReference type="Proteomes" id="UP000678374">
    <property type="component" value="Unassembled WGS sequence"/>
</dbReference>
<dbReference type="GO" id="GO:0160141">
    <property type="term" value="F:23S rRNA pseudouridine(955/2504/2580) synthase activity"/>
    <property type="evidence" value="ECO:0007669"/>
    <property type="project" value="UniProtKB-EC"/>
</dbReference>
<dbReference type="EMBL" id="JAGQDE010000003">
    <property type="protein sequence ID" value="MBQ0958389.1"/>
    <property type="molecule type" value="Genomic_DNA"/>
</dbReference>
<proteinExistence type="inferred from homology"/>
<evidence type="ECO:0000256" key="8">
    <source>
        <dbReference type="ARBA" id="ARBA00023235"/>
    </source>
</evidence>
<evidence type="ECO:0000256" key="14">
    <source>
        <dbReference type="SAM" id="MobiDB-lite"/>
    </source>
</evidence>
<keyword evidence="7 13" id="KW-0694">RNA-binding</keyword>
<reference evidence="16" key="1">
    <citation type="submission" date="2021-04" db="EMBL/GenBank/DDBJ databases">
        <title>The genome sequence of Ideonella sp. 4Y11.</title>
        <authorList>
            <person name="Liu Y."/>
        </authorList>
    </citation>
    <scope>NUCLEOTIDE SEQUENCE</scope>
    <source>
        <strain evidence="16">4Y11</strain>
    </source>
</reference>
<evidence type="ECO:0000256" key="10">
    <source>
        <dbReference type="ARBA" id="ARBA00031975"/>
    </source>
</evidence>
<dbReference type="SUPFAM" id="SSF55174">
    <property type="entry name" value="Alpha-L RNA-binding motif"/>
    <property type="match status" value="1"/>
</dbReference>
<dbReference type="InterPro" id="IPR006225">
    <property type="entry name" value="PsdUridine_synth_RluC/D"/>
</dbReference>
<evidence type="ECO:0000256" key="13">
    <source>
        <dbReference type="PROSITE-ProRule" id="PRU00182"/>
    </source>
</evidence>
<dbReference type="Pfam" id="PF00849">
    <property type="entry name" value="PseudoU_synth_2"/>
    <property type="match status" value="1"/>
</dbReference>
<dbReference type="AlphaFoldDB" id="A0A940YFI5"/>
<evidence type="ECO:0000313" key="17">
    <source>
        <dbReference type="Proteomes" id="UP000678374"/>
    </source>
</evidence>
<comment type="caution">
    <text evidence="16">The sequence shown here is derived from an EMBL/GenBank/DDBJ whole genome shotgun (WGS) entry which is preliminary data.</text>
</comment>
<name>A0A940YFI5_9BURK</name>
<organism evidence="16 17">
    <name type="scientific">Ideonella aquatica</name>
    <dbReference type="NCBI Taxonomy" id="2824119"/>
    <lineage>
        <taxon>Bacteria</taxon>
        <taxon>Pseudomonadati</taxon>
        <taxon>Pseudomonadota</taxon>
        <taxon>Betaproteobacteria</taxon>
        <taxon>Burkholderiales</taxon>
        <taxon>Sphaerotilaceae</taxon>
        <taxon>Ideonella</taxon>
    </lineage>
</organism>
<dbReference type="InterPro" id="IPR050188">
    <property type="entry name" value="RluA_PseudoU_synthase"/>
</dbReference>
<dbReference type="Pfam" id="PF01479">
    <property type="entry name" value="S4"/>
    <property type="match status" value="1"/>
</dbReference>
<comment type="function">
    <text evidence="2">Responsible for synthesis of pseudouridine from uracil at positions 955, 2504 and 2580 in 23S ribosomal RNA.</text>
</comment>
<gene>
    <name evidence="16" type="ORF">KAK06_05410</name>
</gene>
<evidence type="ECO:0000256" key="12">
    <source>
        <dbReference type="PIRSR" id="PIRSR606225-1"/>
    </source>
</evidence>
<dbReference type="PROSITE" id="PS01129">
    <property type="entry name" value="PSI_RLU"/>
    <property type="match status" value="1"/>
</dbReference>
<dbReference type="PANTHER" id="PTHR21600">
    <property type="entry name" value="MITOCHONDRIAL RNA PSEUDOURIDINE SYNTHASE"/>
    <property type="match status" value="1"/>
</dbReference>
<dbReference type="PROSITE" id="PS50889">
    <property type="entry name" value="S4"/>
    <property type="match status" value="1"/>
</dbReference>
<feature type="compositionally biased region" description="Basic and acidic residues" evidence="14">
    <location>
        <begin position="1"/>
        <end position="15"/>
    </location>
</feature>
<dbReference type="CDD" id="cd00165">
    <property type="entry name" value="S4"/>
    <property type="match status" value="1"/>
</dbReference>
<dbReference type="InterPro" id="IPR020103">
    <property type="entry name" value="PsdUridine_synth_cat_dom_sf"/>
</dbReference>
<evidence type="ECO:0000256" key="3">
    <source>
        <dbReference type="ARBA" id="ARBA00010876"/>
    </source>
</evidence>
<comment type="catalytic activity">
    <reaction evidence="1">
        <text>uridine(955/2504/2580) in 23S rRNA = pseudouridine(955/2504/2580) in 23S rRNA</text>
        <dbReference type="Rhea" id="RHEA:42528"/>
        <dbReference type="Rhea" id="RHEA-COMP:10099"/>
        <dbReference type="Rhea" id="RHEA-COMP:10100"/>
        <dbReference type="ChEBI" id="CHEBI:65314"/>
        <dbReference type="ChEBI" id="CHEBI:65315"/>
        <dbReference type="EC" id="5.4.99.24"/>
    </reaction>
</comment>
<dbReference type="PANTHER" id="PTHR21600:SF92">
    <property type="entry name" value="RIBOSOMAL LARGE SUBUNIT PSEUDOURIDINE SYNTHASE C"/>
    <property type="match status" value="1"/>
</dbReference>
<sequence>MRWGAPERADRDRGPRGVNAGTPRARENLVGLPCTVQGGTSDVSLPPDGHRPRVASGRSFRHRLRCCITCGTHPEDVFRHDKPAHARVNSDKSSTYGSIVVRTIIKGKTPAAATPDPAPAVRLVTVDDGSDGQRLDNFLLRELKGVPKTHVYRIIRAGEVRVNKGRAAADTRLSLGDVVRVPPVRVPTRTAEPDAAPPREFPLLFEDDALLVVDKPAGTAVHGGSGVSFGVIEQLRRARPQAKFLELVHRLDRETSGALLLAKKRSALTALQDQFRQRETGKTYAALVVGSWPASKKVIDVALHKYLTPEGERRVRPVPADHPEAMRSISLVKVVRAFRGFTLLDVTIKTGRTHQIRVHLASQGHPIVGDDKYGDFALNKALAGGRLLPGQKFERMFLHARRLSFDHPTSGERITLEALLPAECATLLAALPDPAA</sequence>
<dbReference type="SUPFAM" id="SSF55120">
    <property type="entry name" value="Pseudouridine synthase"/>
    <property type="match status" value="1"/>
</dbReference>
<dbReference type="InterPro" id="IPR002942">
    <property type="entry name" value="S4_RNA-bd"/>
</dbReference>
<dbReference type="Gene3D" id="3.10.290.10">
    <property type="entry name" value="RNA-binding S4 domain"/>
    <property type="match status" value="1"/>
</dbReference>
<dbReference type="GO" id="GO:0003723">
    <property type="term" value="F:RNA binding"/>
    <property type="evidence" value="ECO:0007669"/>
    <property type="project" value="UniProtKB-KW"/>
</dbReference>
<evidence type="ECO:0000256" key="4">
    <source>
        <dbReference type="ARBA" id="ARBA00012785"/>
    </source>
</evidence>
<comment type="similarity">
    <text evidence="3">Belongs to the pseudouridine synthase RluA family.</text>
</comment>
<evidence type="ECO:0000259" key="15">
    <source>
        <dbReference type="SMART" id="SM00363"/>
    </source>
</evidence>
<feature type="region of interest" description="Disordered" evidence="14">
    <location>
        <begin position="1"/>
        <end position="56"/>
    </location>
</feature>
<keyword evidence="6" id="KW-0698">rRNA processing</keyword>
<dbReference type="CDD" id="cd02869">
    <property type="entry name" value="PseudoU_synth_RluA_like"/>
    <property type="match status" value="1"/>
</dbReference>
<dbReference type="SMART" id="SM00363">
    <property type="entry name" value="S4"/>
    <property type="match status" value="1"/>
</dbReference>
<dbReference type="GO" id="GO:0000455">
    <property type="term" value="P:enzyme-directed rRNA pseudouridine synthesis"/>
    <property type="evidence" value="ECO:0007669"/>
    <property type="project" value="UniProtKB-ARBA"/>
</dbReference>
<dbReference type="InterPro" id="IPR036986">
    <property type="entry name" value="S4_RNA-bd_sf"/>
</dbReference>
<accession>A0A940YFI5</accession>
<feature type="domain" description="RNA-binding S4" evidence="15">
    <location>
        <begin position="133"/>
        <end position="192"/>
    </location>
</feature>
<evidence type="ECO:0000313" key="16">
    <source>
        <dbReference type="EMBL" id="MBQ0958389.1"/>
    </source>
</evidence>
<keyword evidence="17" id="KW-1185">Reference proteome</keyword>